<gene>
    <name evidence="19" type="primary">LOC106809164</name>
</gene>
<dbReference type="InterPro" id="IPR014030">
    <property type="entry name" value="Ketoacyl_synth_N"/>
</dbReference>
<protein>
    <recommendedName>
        <fullName evidence="2">Fatty acid synthase</fullName>
        <ecNumber evidence="1">2.3.1.85</ecNumber>
    </recommendedName>
</protein>
<dbReference type="InterPro" id="IPR013968">
    <property type="entry name" value="PKS_KR"/>
</dbReference>
<keyword evidence="13" id="KW-0275">Fatty acid biosynthesis</keyword>
<keyword evidence="6 16" id="KW-0808">Transferase</keyword>
<evidence type="ECO:0000256" key="3">
    <source>
        <dbReference type="ARBA" id="ARBA00022450"/>
    </source>
</evidence>
<dbReference type="InterPro" id="IPR016039">
    <property type="entry name" value="Thiolase-like"/>
</dbReference>
<dbReference type="Pfam" id="PF00109">
    <property type="entry name" value="ketoacyl-synt"/>
    <property type="match status" value="1"/>
</dbReference>
<dbReference type="Proteomes" id="UP000695022">
    <property type="component" value="Unplaced"/>
</dbReference>
<keyword evidence="12" id="KW-0443">Lipid metabolism</keyword>
<evidence type="ECO:0000256" key="15">
    <source>
        <dbReference type="ARBA" id="ARBA00044883"/>
    </source>
</evidence>
<dbReference type="SUPFAM" id="SSF51735">
    <property type="entry name" value="NAD(P)-binding Rossmann-fold domains"/>
    <property type="match status" value="1"/>
</dbReference>
<reference evidence="19" key="1">
    <citation type="submission" date="2025-08" db="UniProtKB">
        <authorList>
            <consortium name="RefSeq"/>
        </authorList>
    </citation>
    <scope>IDENTIFICATION</scope>
</reference>
<dbReference type="SUPFAM" id="SSF53901">
    <property type="entry name" value="Thiolase-like"/>
    <property type="match status" value="1"/>
</dbReference>
<evidence type="ECO:0000256" key="11">
    <source>
        <dbReference type="ARBA" id="ARBA00023027"/>
    </source>
</evidence>
<keyword evidence="18" id="KW-1185">Reference proteome</keyword>
<dbReference type="Gene3D" id="3.40.47.10">
    <property type="match status" value="1"/>
</dbReference>
<evidence type="ECO:0000256" key="12">
    <source>
        <dbReference type="ARBA" id="ARBA00023098"/>
    </source>
</evidence>
<evidence type="ECO:0000313" key="19">
    <source>
        <dbReference type="RefSeq" id="XP_014667634.1"/>
    </source>
</evidence>
<dbReference type="PROSITE" id="PS52004">
    <property type="entry name" value="KS3_2"/>
    <property type="match status" value="1"/>
</dbReference>
<feature type="domain" description="Ketosynthase family 3 (KS3)" evidence="17">
    <location>
        <begin position="1"/>
        <end position="354"/>
    </location>
</feature>
<dbReference type="GeneID" id="106809164"/>
<dbReference type="SMART" id="SM00825">
    <property type="entry name" value="PKS_KS"/>
    <property type="match status" value="1"/>
</dbReference>
<keyword evidence="14" id="KW-0511">Multifunctional enzyme</keyword>
<dbReference type="InterPro" id="IPR057326">
    <property type="entry name" value="KR_dom"/>
</dbReference>
<keyword evidence="7" id="KW-0378">Hydrolase</keyword>
<evidence type="ECO:0000256" key="5">
    <source>
        <dbReference type="ARBA" id="ARBA00022553"/>
    </source>
</evidence>
<dbReference type="PANTHER" id="PTHR43775">
    <property type="entry name" value="FATTY ACID SYNTHASE"/>
    <property type="match status" value="1"/>
</dbReference>
<evidence type="ECO:0000256" key="6">
    <source>
        <dbReference type="ARBA" id="ARBA00022679"/>
    </source>
</evidence>
<dbReference type="InterPro" id="IPR014031">
    <property type="entry name" value="Ketoacyl_synth_C"/>
</dbReference>
<comment type="catalytic activity">
    <reaction evidence="15">
        <text>acetyl-CoA + n malonyl-CoA + 2n NADPH + 2n H(+) = a long-chain fatty acid + (n+1) CoA + n CO2 + 2n NADP(+).</text>
        <dbReference type="EC" id="2.3.1.85"/>
    </reaction>
</comment>
<proteinExistence type="inferred from homology"/>
<keyword evidence="8" id="KW-0276">Fatty acid metabolism</keyword>
<evidence type="ECO:0000256" key="13">
    <source>
        <dbReference type="ARBA" id="ARBA00023160"/>
    </source>
</evidence>
<dbReference type="InterPro" id="IPR020841">
    <property type="entry name" value="PKS_Beta-ketoAc_synthase_dom"/>
</dbReference>
<evidence type="ECO:0000256" key="1">
    <source>
        <dbReference type="ARBA" id="ARBA00012873"/>
    </source>
</evidence>
<dbReference type="Pfam" id="PF08659">
    <property type="entry name" value="KR"/>
    <property type="match status" value="1"/>
</dbReference>
<accession>A0ABM1E613</accession>
<name>A0ABM1E613_PRICU</name>
<keyword evidence="9" id="KW-0521">NADP</keyword>
<evidence type="ECO:0000256" key="8">
    <source>
        <dbReference type="ARBA" id="ARBA00022832"/>
    </source>
</evidence>
<dbReference type="Pfam" id="PF02801">
    <property type="entry name" value="Ketoacyl-synt_C"/>
    <property type="match status" value="1"/>
</dbReference>
<dbReference type="PROSITE" id="PS00606">
    <property type="entry name" value="KS3_1"/>
    <property type="match status" value="1"/>
</dbReference>
<dbReference type="RefSeq" id="XP_014667634.1">
    <property type="nucleotide sequence ID" value="XM_014812148.1"/>
</dbReference>
<evidence type="ECO:0000256" key="16">
    <source>
        <dbReference type="RuleBase" id="RU003694"/>
    </source>
</evidence>
<evidence type="ECO:0000256" key="2">
    <source>
        <dbReference type="ARBA" id="ARBA00018769"/>
    </source>
</evidence>
<keyword evidence="11" id="KW-0520">NAD</keyword>
<sequence>MRVVPHTSCHPQKSYIITGGLGGVGLELCQWLIEHGAQNVVLTSRSGVKTGLYGLPRRSGKLKDITKFDAAFFGISEKQAVCMDPQTRILLEVTYEAIVDAGYNPQELRGSRTGVFVGVSLSEASDAWSLDPETVSGYTMTGCQRAMVSNRLSFCFDFKGPSYTIDTACSSSLYAVDNAVAAIRSGQCDSVIVGGVHLNLKPQNALQFDRLGMLSPDGVCKSFDAAGNGYCRAEGAVVVLLQKRASARRIYLTIVHSKSNTDGFKEQGITFPAGAMQKQLLQEVYGEAGVDPAKVAYVEAHGTGTKVGDPQELNAVTDVFCKGRQGALPIGSVKSNMGHAEPASEPVAARLTIM</sequence>
<evidence type="ECO:0000256" key="7">
    <source>
        <dbReference type="ARBA" id="ARBA00022801"/>
    </source>
</evidence>
<keyword evidence="5" id="KW-0597">Phosphoprotein</keyword>
<evidence type="ECO:0000256" key="14">
    <source>
        <dbReference type="ARBA" id="ARBA00023268"/>
    </source>
</evidence>
<evidence type="ECO:0000256" key="9">
    <source>
        <dbReference type="ARBA" id="ARBA00022857"/>
    </source>
</evidence>
<dbReference type="InterPro" id="IPR036291">
    <property type="entry name" value="NAD(P)-bd_dom_sf"/>
</dbReference>
<dbReference type="EC" id="2.3.1.85" evidence="1"/>
<evidence type="ECO:0000259" key="17">
    <source>
        <dbReference type="PROSITE" id="PS52004"/>
    </source>
</evidence>
<dbReference type="SMART" id="SM00822">
    <property type="entry name" value="PKS_KR"/>
    <property type="match status" value="1"/>
</dbReference>
<evidence type="ECO:0000313" key="18">
    <source>
        <dbReference type="Proteomes" id="UP000695022"/>
    </source>
</evidence>
<evidence type="ECO:0000256" key="10">
    <source>
        <dbReference type="ARBA" id="ARBA00023002"/>
    </source>
</evidence>
<keyword evidence="3" id="KW-0596">Phosphopantetheine</keyword>
<keyword evidence="10" id="KW-0560">Oxidoreductase</keyword>
<keyword evidence="4" id="KW-0444">Lipid biosynthesis</keyword>
<dbReference type="InterPro" id="IPR018201">
    <property type="entry name" value="Ketoacyl_synth_AS"/>
</dbReference>
<dbReference type="PANTHER" id="PTHR43775:SF7">
    <property type="entry name" value="FATTY ACID SYNTHASE"/>
    <property type="match status" value="1"/>
</dbReference>
<comment type="similarity">
    <text evidence="16">Belongs to the thiolase-like superfamily. Beta-ketoacyl-ACP synthases family.</text>
</comment>
<dbReference type="CDD" id="cd00833">
    <property type="entry name" value="PKS"/>
    <property type="match status" value="1"/>
</dbReference>
<dbReference type="InterPro" id="IPR050091">
    <property type="entry name" value="PKS_NRPS_Biosynth_Enz"/>
</dbReference>
<evidence type="ECO:0000256" key="4">
    <source>
        <dbReference type="ARBA" id="ARBA00022516"/>
    </source>
</evidence>
<organism evidence="18 19">
    <name type="scientific">Priapulus caudatus</name>
    <name type="common">Priapulid worm</name>
    <dbReference type="NCBI Taxonomy" id="37621"/>
    <lineage>
        <taxon>Eukaryota</taxon>
        <taxon>Metazoa</taxon>
        <taxon>Ecdysozoa</taxon>
        <taxon>Scalidophora</taxon>
        <taxon>Priapulida</taxon>
        <taxon>Priapulimorpha</taxon>
        <taxon>Priapulimorphida</taxon>
        <taxon>Priapulidae</taxon>
        <taxon>Priapulus</taxon>
    </lineage>
</organism>